<accession>A0AAW0A0W2</accession>
<feature type="compositionally biased region" description="Polar residues" evidence="1">
    <location>
        <begin position="1"/>
        <end position="11"/>
    </location>
</feature>
<dbReference type="AlphaFoldDB" id="A0AAW0A0W2"/>
<feature type="region of interest" description="Disordered" evidence="1">
    <location>
        <begin position="58"/>
        <end position="79"/>
    </location>
</feature>
<evidence type="ECO:0000256" key="1">
    <source>
        <dbReference type="SAM" id="MobiDB-lite"/>
    </source>
</evidence>
<evidence type="ECO:0000313" key="3">
    <source>
        <dbReference type="Proteomes" id="UP001362999"/>
    </source>
</evidence>
<sequence>MPVHIQSQTRLLSPYHHHPRSTSPSKLSSRRFLSVVKFSSSITRHQCVEYTYRRPQSGTLGFSGRQANPAPQTSSSVYNATPSSILSLSSSRGAAKRRYTLTIRIAVRRATRVLAAGRLTPPPTHKPAEHTTLPQLWKFDFDLPASELSTRLFFLRCAAIHLNLKTQLANSIFRRPASGMFDGEFFFAARPTLAKVKDSGWEIRFLGFGGASGMATGIQDLDSFLAAQTIVLKTKVSQSPRNFLPLRGIHDFKISRLPDFDSDFKFSSPDLNLGISLVVNI</sequence>
<dbReference type="EMBL" id="JAWWNJ010000094">
    <property type="protein sequence ID" value="KAK6997091.1"/>
    <property type="molecule type" value="Genomic_DNA"/>
</dbReference>
<proteinExistence type="predicted"/>
<evidence type="ECO:0000313" key="2">
    <source>
        <dbReference type="EMBL" id="KAK6997091.1"/>
    </source>
</evidence>
<dbReference type="Proteomes" id="UP001362999">
    <property type="component" value="Unassembled WGS sequence"/>
</dbReference>
<name>A0AAW0A0W2_9AGAR</name>
<protein>
    <recommendedName>
        <fullName evidence="4">Ribosomal protein L5</fullName>
    </recommendedName>
</protein>
<gene>
    <name evidence="2" type="ORF">R3P38DRAFT_2799051</name>
</gene>
<reference evidence="2 3" key="1">
    <citation type="journal article" date="2024" name="J Genomics">
        <title>Draft genome sequencing and assembly of Favolaschia claudopus CIRM-BRFM 2984 isolated from oak limbs.</title>
        <authorList>
            <person name="Navarro D."/>
            <person name="Drula E."/>
            <person name="Chaduli D."/>
            <person name="Cazenave R."/>
            <person name="Ahrendt S."/>
            <person name="Wang J."/>
            <person name="Lipzen A."/>
            <person name="Daum C."/>
            <person name="Barry K."/>
            <person name="Grigoriev I.V."/>
            <person name="Favel A."/>
            <person name="Rosso M.N."/>
            <person name="Martin F."/>
        </authorList>
    </citation>
    <scope>NUCLEOTIDE SEQUENCE [LARGE SCALE GENOMIC DNA]</scope>
    <source>
        <strain evidence="2 3">CIRM-BRFM 2984</strain>
    </source>
</reference>
<keyword evidence="3" id="KW-1185">Reference proteome</keyword>
<comment type="caution">
    <text evidence="2">The sequence shown here is derived from an EMBL/GenBank/DDBJ whole genome shotgun (WGS) entry which is preliminary data.</text>
</comment>
<feature type="region of interest" description="Disordered" evidence="1">
    <location>
        <begin position="1"/>
        <end position="27"/>
    </location>
</feature>
<organism evidence="2 3">
    <name type="scientific">Favolaschia claudopus</name>
    <dbReference type="NCBI Taxonomy" id="2862362"/>
    <lineage>
        <taxon>Eukaryota</taxon>
        <taxon>Fungi</taxon>
        <taxon>Dikarya</taxon>
        <taxon>Basidiomycota</taxon>
        <taxon>Agaricomycotina</taxon>
        <taxon>Agaricomycetes</taxon>
        <taxon>Agaricomycetidae</taxon>
        <taxon>Agaricales</taxon>
        <taxon>Marasmiineae</taxon>
        <taxon>Mycenaceae</taxon>
        <taxon>Favolaschia</taxon>
    </lineage>
</organism>
<evidence type="ECO:0008006" key="4">
    <source>
        <dbReference type="Google" id="ProtNLM"/>
    </source>
</evidence>